<dbReference type="VEuPathDB" id="AmoebaDB:NAEGRDRAFT_78023"/>
<keyword evidence="6 8" id="KW-0503">Monooxygenase</keyword>
<dbReference type="AlphaFoldDB" id="D2V0B6"/>
<evidence type="ECO:0000256" key="8">
    <source>
        <dbReference type="RuleBase" id="RU000461"/>
    </source>
</evidence>
<comment type="similarity">
    <text evidence="1 8">Belongs to the cytochrome P450 family.</text>
</comment>
<sequence>MYFPFRLPLLAPLYNLQDWRGVSTLMKTHGDPETKSLRISMLYYNVLVVSDREMLKELFTSKQSFFEKPFFEYDMLSVFGENILTALRTETWKKHHAACNLAFNDDNLRFVCEKSIETSDLLFETKWKNLERDRDGCFIIEPNIDFSNVTLDVLGKAGFGFSFGIFAEDNEGRDFTKSLNYIIDVGVVLRRYILINYPSLYPLACKLSGLDKAVEKVHGVLLKCVNERKREIEEMGADYDHKDILSLLVKANTQDKLLSDDELISNAFVLSAAGFHTSSTTLQWIIYELSRNEEIQQKARQEVFNLLGRKRGATMDDYESFQYLNAVIMESLRLHPPVTSVIKQVCKKETTLGKFTIPKDTEIDIFIGGTHLDERYWSEPSKFDPNRFLNTEGQLERRNDFTFIPFSKGLRKCIGFRFAEREICMVLSRLLQKYQFYSLSDEEVEENVGITVAPLNLKIKVKPIQ</sequence>
<dbReference type="InterPro" id="IPR036396">
    <property type="entry name" value="Cyt_P450_sf"/>
</dbReference>
<dbReference type="InterPro" id="IPR001128">
    <property type="entry name" value="Cyt_P450"/>
</dbReference>
<name>D2V0B6_NAEGR</name>
<dbReference type="SMR" id="D2V0B6"/>
<dbReference type="PANTHER" id="PTHR24291:SF50">
    <property type="entry name" value="BIFUNCTIONAL ALBAFLAVENONE MONOOXYGENASE_TERPENE SYNTHASE"/>
    <property type="match status" value="1"/>
</dbReference>
<dbReference type="GO" id="GO:0004497">
    <property type="term" value="F:monooxygenase activity"/>
    <property type="evidence" value="ECO:0007669"/>
    <property type="project" value="UniProtKB-KW"/>
</dbReference>
<dbReference type="Pfam" id="PF00067">
    <property type="entry name" value="p450"/>
    <property type="match status" value="1"/>
</dbReference>
<dbReference type="InterPro" id="IPR050196">
    <property type="entry name" value="Cytochrome_P450_Monoox"/>
</dbReference>
<dbReference type="InterPro" id="IPR017972">
    <property type="entry name" value="Cyt_P450_CS"/>
</dbReference>
<dbReference type="SUPFAM" id="SSF48264">
    <property type="entry name" value="Cytochrome P450"/>
    <property type="match status" value="1"/>
</dbReference>
<evidence type="ECO:0000256" key="4">
    <source>
        <dbReference type="ARBA" id="ARBA00023002"/>
    </source>
</evidence>
<keyword evidence="3 7" id="KW-0479">Metal-binding</keyword>
<keyword evidence="4 8" id="KW-0560">Oxidoreductase</keyword>
<dbReference type="EMBL" id="GG738847">
    <property type="protein sequence ID" value="EFC49689.1"/>
    <property type="molecule type" value="Genomic_DNA"/>
</dbReference>
<dbReference type="GO" id="GO:0005506">
    <property type="term" value="F:iron ion binding"/>
    <property type="evidence" value="ECO:0007669"/>
    <property type="project" value="InterPro"/>
</dbReference>
<dbReference type="STRING" id="5762.D2V0B6"/>
<gene>
    <name evidence="9" type="ORF">NAEGRDRAFT_78023</name>
</gene>
<protein>
    <submittedName>
        <fullName evidence="9">Cytochrome P450</fullName>
    </submittedName>
</protein>
<feature type="binding site" description="axial binding residue" evidence="7">
    <location>
        <position position="413"/>
    </location>
    <ligand>
        <name>heme</name>
        <dbReference type="ChEBI" id="CHEBI:30413"/>
    </ligand>
    <ligandPart>
        <name>Fe</name>
        <dbReference type="ChEBI" id="CHEBI:18248"/>
    </ligandPart>
</feature>
<evidence type="ECO:0000256" key="7">
    <source>
        <dbReference type="PIRSR" id="PIRSR602401-1"/>
    </source>
</evidence>
<dbReference type="InterPro" id="IPR002401">
    <property type="entry name" value="Cyt_P450_E_grp-I"/>
</dbReference>
<dbReference type="KEGG" id="ngr:NAEGRDRAFT_78023"/>
<evidence type="ECO:0000256" key="3">
    <source>
        <dbReference type="ARBA" id="ARBA00022723"/>
    </source>
</evidence>
<dbReference type="GO" id="GO:0016705">
    <property type="term" value="F:oxidoreductase activity, acting on paired donors, with incorporation or reduction of molecular oxygen"/>
    <property type="evidence" value="ECO:0007669"/>
    <property type="project" value="InterPro"/>
</dbReference>
<dbReference type="InParanoid" id="D2V0B6"/>
<dbReference type="PANTHER" id="PTHR24291">
    <property type="entry name" value="CYTOCHROME P450 FAMILY 4"/>
    <property type="match status" value="1"/>
</dbReference>
<evidence type="ECO:0000256" key="1">
    <source>
        <dbReference type="ARBA" id="ARBA00010617"/>
    </source>
</evidence>
<evidence type="ECO:0000256" key="6">
    <source>
        <dbReference type="ARBA" id="ARBA00023033"/>
    </source>
</evidence>
<dbReference type="PROSITE" id="PS00086">
    <property type="entry name" value="CYTOCHROME_P450"/>
    <property type="match status" value="1"/>
</dbReference>
<dbReference type="GeneID" id="8860119"/>
<evidence type="ECO:0000313" key="10">
    <source>
        <dbReference type="Proteomes" id="UP000006671"/>
    </source>
</evidence>
<proteinExistence type="inferred from homology"/>
<reference evidence="9 10" key="1">
    <citation type="journal article" date="2010" name="Cell">
        <title>The genome of Naegleria gruberi illuminates early eukaryotic versatility.</title>
        <authorList>
            <person name="Fritz-Laylin L.K."/>
            <person name="Prochnik S.E."/>
            <person name="Ginger M.L."/>
            <person name="Dacks J.B."/>
            <person name="Carpenter M.L."/>
            <person name="Field M.C."/>
            <person name="Kuo A."/>
            <person name="Paredez A."/>
            <person name="Chapman J."/>
            <person name="Pham J."/>
            <person name="Shu S."/>
            <person name="Neupane R."/>
            <person name="Cipriano M."/>
            <person name="Mancuso J."/>
            <person name="Tu H."/>
            <person name="Salamov A."/>
            <person name="Lindquist E."/>
            <person name="Shapiro H."/>
            <person name="Lucas S."/>
            <person name="Grigoriev I.V."/>
            <person name="Cande W.Z."/>
            <person name="Fulton C."/>
            <person name="Rokhsar D.S."/>
            <person name="Dawson S.C."/>
        </authorList>
    </citation>
    <scope>NUCLEOTIDE SEQUENCE [LARGE SCALE GENOMIC DNA]</scope>
    <source>
        <strain evidence="9 10">NEG-M</strain>
    </source>
</reference>
<dbReference type="FunCoup" id="D2V0B6">
    <property type="interactions" value="299"/>
</dbReference>
<comment type="cofactor">
    <cofactor evidence="7">
        <name>heme</name>
        <dbReference type="ChEBI" id="CHEBI:30413"/>
    </cofactor>
</comment>
<dbReference type="Gene3D" id="1.10.630.10">
    <property type="entry name" value="Cytochrome P450"/>
    <property type="match status" value="1"/>
</dbReference>
<dbReference type="eggNOG" id="KOG0158">
    <property type="taxonomic scope" value="Eukaryota"/>
</dbReference>
<organism evidence="10">
    <name type="scientific">Naegleria gruberi</name>
    <name type="common">Amoeba</name>
    <dbReference type="NCBI Taxonomy" id="5762"/>
    <lineage>
        <taxon>Eukaryota</taxon>
        <taxon>Discoba</taxon>
        <taxon>Heterolobosea</taxon>
        <taxon>Tetramitia</taxon>
        <taxon>Eutetramitia</taxon>
        <taxon>Vahlkampfiidae</taxon>
        <taxon>Naegleria</taxon>
    </lineage>
</organism>
<evidence type="ECO:0000256" key="5">
    <source>
        <dbReference type="ARBA" id="ARBA00023004"/>
    </source>
</evidence>
<dbReference type="PRINTS" id="PR00385">
    <property type="entry name" value="P450"/>
</dbReference>
<accession>D2V0B6</accession>
<dbReference type="Proteomes" id="UP000006671">
    <property type="component" value="Unassembled WGS sequence"/>
</dbReference>
<dbReference type="GO" id="GO:0020037">
    <property type="term" value="F:heme binding"/>
    <property type="evidence" value="ECO:0007669"/>
    <property type="project" value="InterPro"/>
</dbReference>
<dbReference type="RefSeq" id="XP_002682433.1">
    <property type="nucleotide sequence ID" value="XM_002682387.1"/>
</dbReference>
<dbReference type="PRINTS" id="PR00463">
    <property type="entry name" value="EP450I"/>
</dbReference>
<dbReference type="OrthoDB" id="1470350at2759"/>
<keyword evidence="5 7" id="KW-0408">Iron</keyword>
<keyword evidence="10" id="KW-1185">Reference proteome</keyword>
<keyword evidence="2 7" id="KW-0349">Heme</keyword>
<evidence type="ECO:0000256" key="2">
    <source>
        <dbReference type="ARBA" id="ARBA00022617"/>
    </source>
</evidence>
<evidence type="ECO:0000313" key="9">
    <source>
        <dbReference type="EMBL" id="EFC49689.1"/>
    </source>
</evidence>